<keyword evidence="3" id="KW-1185">Reference proteome</keyword>
<protein>
    <submittedName>
        <fullName evidence="2">Uncharacterized protein</fullName>
    </submittedName>
</protein>
<keyword evidence="1" id="KW-0732">Signal</keyword>
<accession>A0A9W8CUZ2</accession>
<feature type="chain" id="PRO_5040947748" evidence="1">
    <location>
        <begin position="20"/>
        <end position="171"/>
    </location>
</feature>
<gene>
    <name evidence="2" type="ORF">LPJ53_000624</name>
</gene>
<dbReference type="OrthoDB" id="5527663at2759"/>
<evidence type="ECO:0000256" key="1">
    <source>
        <dbReference type="SAM" id="SignalP"/>
    </source>
</evidence>
<feature type="signal peptide" evidence="1">
    <location>
        <begin position="1"/>
        <end position="19"/>
    </location>
</feature>
<dbReference type="EMBL" id="JANBOJ010000010">
    <property type="protein sequence ID" value="KAJ1725201.1"/>
    <property type="molecule type" value="Genomic_DNA"/>
</dbReference>
<organism evidence="2 3">
    <name type="scientific">Coemansia erecta</name>
    <dbReference type="NCBI Taxonomy" id="147472"/>
    <lineage>
        <taxon>Eukaryota</taxon>
        <taxon>Fungi</taxon>
        <taxon>Fungi incertae sedis</taxon>
        <taxon>Zoopagomycota</taxon>
        <taxon>Kickxellomycotina</taxon>
        <taxon>Kickxellomycetes</taxon>
        <taxon>Kickxellales</taxon>
        <taxon>Kickxellaceae</taxon>
        <taxon>Coemansia</taxon>
    </lineage>
</organism>
<name>A0A9W8CUZ2_9FUNG</name>
<proteinExistence type="predicted"/>
<dbReference type="AlphaFoldDB" id="A0A9W8CUZ2"/>
<sequence length="171" mass="18355">MKLVFSLLVPALLGTLAAAMNILDKDVSEADLGQIPQTLDALTSSSAGKLSLSRRITSVRPGDLVRVNFSIPADKTETPDFSEIIAAVYSTKNGSLVHVLSQAPALQISGLRDAEYLGGRDIALYLPVNGLPNNREFIMYKLALIAPEKDPSGIWTKYSADTMLFAFDGAN</sequence>
<comment type="caution">
    <text evidence="2">The sequence shown here is derived from an EMBL/GenBank/DDBJ whole genome shotgun (WGS) entry which is preliminary data.</text>
</comment>
<dbReference type="Proteomes" id="UP001149813">
    <property type="component" value="Unassembled WGS sequence"/>
</dbReference>
<reference evidence="2" key="1">
    <citation type="submission" date="2022-07" db="EMBL/GenBank/DDBJ databases">
        <title>Phylogenomic reconstructions and comparative analyses of Kickxellomycotina fungi.</title>
        <authorList>
            <person name="Reynolds N.K."/>
            <person name="Stajich J.E."/>
            <person name="Barry K."/>
            <person name="Grigoriev I.V."/>
            <person name="Crous P."/>
            <person name="Smith M.E."/>
        </authorList>
    </citation>
    <scope>NUCLEOTIDE SEQUENCE</scope>
    <source>
        <strain evidence="2">NBRC 32514</strain>
    </source>
</reference>
<evidence type="ECO:0000313" key="2">
    <source>
        <dbReference type="EMBL" id="KAJ1725201.1"/>
    </source>
</evidence>
<evidence type="ECO:0000313" key="3">
    <source>
        <dbReference type="Proteomes" id="UP001149813"/>
    </source>
</evidence>